<dbReference type="SMART" id="SM00028">
    <property type="entry name" value="TPR"/>
    <property type="match status" value="3"/>
</dbReference>
<dbReference type="InterPro" id="IPR050697">
    <property type="entry name" value="Adenylyl/Guanylyl_Cyclase_3/4"/>
</dbReference>
<dbReference type="SUPFAM" id="SSF48452">
    <property type="entry name" value="TPR-like"/>
    <property type="match status" value="1"/>
</dbReference>
<dbReference type="InterPro" id="IPR011990">
    <property type="entry name" value="TPR-like_helical_dom_sf"/>
</dbReference>
<dbReference type="Pfam" id="PF13432">
    <property type="entry name" value="TPR_16"/>
    <property type="match status" value="1"/>
</dbReference>
<dbReference type="CDD" id="cd07302">
    <property type="entry name" value="CHD"/>
    <property type="match status" value="1"/>
</dbReference>
<evidence type="ECO:0000313" key="4">
    <source>
        <dbReference type="Proteomes" id="UP001017257"/>
    </source>
</evidence>
<dbReference type="Gene3D" id="3.40.50.10070">
    <property type="entry name" value="TolB, N-terminal domain"/>
    <property type="match status" value="1"/>
</dbReference>
<sequence>MSDVDQVAPHRRLGVMLFADIVDYTRLMGDDEIGTWHAVKERLQIFKQLAHECDGEVQQVSGDGLFLLFGSAMAAVGCAMKIQKQMRMLNEGIPEERQILFRIGINLGEILFDDGQVGGDSVNIAARIETYARPGQVCISAAVYDQVCDKLAFGYSYLGAQRLKNVREPVDIFQVQEDATAAAMTTGLRRAATPEQPNRPLVPEASVVVLPFRFQGSDPAWHWLADGFTDDITTSLSRFHDFFVISRNSAYVVGGASETPLHAARELGVRYVVAGTVRIAGKRVRIGIQLIDAERDRTIWGEQYNREFDNILELQEEITQIIVSATAVSIHVSEWERLQQVGPSDLRAYSLVLQGQQHIFHYTRDENRRARLLYESALRVDPHYARAMAAKSRTLNIDWRYSWTEMRDKALDTALNLAQSAIEVDPTDARGFGELGFAHLYRKEHDAALSAYRRALVLNPNDADLMSDMADALAHSGEAAEAVALLDKAKRLNPFYPDQYLWHLGGAFYKLGRYEDAVHTINSMQNPTEGRRILAASYAQLGRLVEAQREAAKILEAHPTFSVERWAAVQPDRLESDTMHFVEGLRKAGL</sequence>
<feature type="repeat" description="TPR" evidence="1">
    <location>
        <begin position="429"/>
        <end position="462"/>
    </location>
</feature>
<dbReference type="EMBL" id="CP102845">
    <property type="protein sequence ID" value="UVF18820.1"/>
    <property type="molecule type" value="Genomic_DNA"/>
</dbReference>
<dbReference type="Pfam" id="PF00211">
    <property type="entry name" value="Guanylate_cyc"/>
    <property type="match status" value="1"/>
</dbReference>
<dbReference type="Gene3D" id="3.30.70.1230">
    <property type="entry name" value="Nucleotide cyclase"/>
    <property type="match status" value="1"/>
</dbReference>
<dbReference type="PROSITE" id="PS50005">
    <property type="entry name" value="TPR"/>
    <property type="match status" value="1"/>
</dbReference>
<protein>
    <submittedName>
        <fullName evidence="3">Adenylate/guanylate cyclase domain-containing protein</fullName>
    </submittedName>
</protein>
<feature type="domain" description="Guanylate cyclase" evidence="2">
    <location>
        <begin position="15"/>
        <end position="129"/>
    </location>
</feature>
<dbReference type="Proteomes" id="UP001017257">
    <property type="component" value="Chromosome"/>
</dbReference>
<reference evidence="3" key="1">
    <citation type="submission" date="2022-08" db="EMBL/GenBank/DDBJ databases">
        <title>Microvirga terrae sp. nov., isolated from soil.</title>
        <authorList>
            <person name="Kim K.H."/>
            <person name="Seo Y.L."/>
            <person name="Kim J.M."/>
            <person name="Lee J.K."/>
            <person name="Han D.M."/>
            <person name="Jeon C.O."/>
        </authorList>
    </citation>
    <scope>NUCLEOTIDE SEQUENCE</scope>
    <source>
        <strain evidence="3">R24</strain>
    </source>
</reference>
<dbReference type="PROSITE" id="PS50125">
    <property type="entry name" value="GUANYLATE_CYCLASE_2"/>
    <property type="match status" value="1"/>
</dbReference>
<dbReference type="Gene3D" id="1.25.40.10">
    <property type="entry name" value="Tetratricopeptide repeat domain"/>
    <property type="match status" value="1"/>
</dbReference>
<accession>A0ABY5RNK1</accession>
<dbReference type="InterPro" id="IPR001054">
    <property type="entry name" value="A/G_cyclase"/>
</dbReference>
<evidence type="ECO:0000259" key="2">
    <source>
        <dbReference type="PROSITE" id="PS50125"/>
    </source>
</evidence>
<organism evidence="3 4">
    <name type="scientific">Microvirga terrae</name>
    <dbReference type="NCBI Taxonomy" id="2740529"/>
    <lineage>
        <taxon>Bacteria</taxon>
        <taxon>Pseudomonadati</taxon>
        <taxon>Pseudomonadota</taxon>
        <taxon>Alphaproteobacteria</taxon>
        <taxon>Hyphomicrobiales</taxon>
        <taxon>Methylobacteriaceae</taxon>
        <taxon>Microvirga</taxon>
    </lineage>
</organism>
<keyword evidence="4" id="KW-1185">Reference proteome</keyword>
<dbReference type="SUPFAM" id="SSF52964">
    <property type="entry name" value="TolB, N-terminal domain"/>
    <property type="match status" value="1"/>
</dbReference>
<evidence type="ECO:0000313" key="3">
    <source>
        <dbReference type="EMBL" id="UVF18820.1"/>
    </source>
</evidence>
<evidence type="ECO:0000256" key="1">
    <source>
        <dbReference type="PROSITE-ProRule" id="PRU00339"/>
    </source>
</evidence>
<dbReference type="PANTHER" id="PTHR43081">
    <property type="entry name" value="ADENYLATE CYCLASE, TERMINAL-DIFFERENTIATION SPECIFIC-RELATED"/>
    <property type="match status" value="1"/>
</dbReference>
<dbReference type="RefSeq" id="WP_173947199.1">
    <property type="nucleotide sequence ID" value="NZ_CP102845.1"/>
</dbReference>
<dbReference type="PANTHER" id="PTHR43081:SF19">
    <property type="entry name" value="PH-SENSITIVE ADENYLATE CYCLASE RV1264"/>
    <property type="match status" value="1"/>
</dbReference>
<proteinExistence type="predicted"/>
<dbReference type="InterPro" id="IPR029787">
    <property type="entry name" value="Nucleotide_cyclase"/>
</dbReference>
<name>A0ABY5RNK1_9HYPH</name>
<dbReference type="SUPFAM" id="SSF55073">
    <property type="entry name" value="Nucleotide cyclase"/>
    <property type="match status" value="1"/>
</dbReference>
<keyword evidence="1" id="KW-0802">TPR repeat</keyword>
<gene>
    <name evidence="3" type="ORF">HPT29_020410</name>
</gene>
<dbReference type="InterPro" id="IPR019734">
    <property type="entry name" value="TPR_rpt"/>
</dbReference>